<protein>
    <submittedName>
        <fullName evidence="1">Uncharacterized protein</fullName>
    </submittedName>
</protein>
<dbReference type="Proteomes" id="UP000095649">
    <property type="component" value="Unassembled WGS sequence"/>
</dbReference>
<evidence type="ECO:0000313" key="2">
    <source>
        <dbReference type="Proteomes" id="UP000095649"/>
    </source>
</evidence>
<name>A0A173SE51_9FIRM</name>
<proteinExistence type="predicted"/>
<evidence type="ECO:0000313" key="1">
    <source>
        <dbReference type="EMBL" id="CUM88075.1"/>
    </source>
</evidence>
<sequence>MEDEVILMSPPGATGSKRHRFCKVEHNGKSYWVDLTATRRLRGIDSARLYTLKDGRLIVARLVRVSVLRSQGVI</sequence>
<dbReference type="AlphaFoldDB" id="A0A173SE51"/>
<organism evidence="1 2">
    <name type="scientific">Faecalibacterium prausnitzii</name>
    <dbReference type="NCBI Taxonomy" id="853"/>
    <lineage>
        <taxon>Bacteria</taxon>
        <taxon>Bacillati</taxon>
        <taxon>Bacillota</taxon>
        <taxon>Clostridia</taxon>
        <taxon>Eubacteriales</taxon>
        <taxon>Oscillospiraceae</taxon>
        <taxon>Faecalibacterium</taxon>
    </lineage>
</organism>
<dbReference type="EMBL" id="CYXN01000005">
    <property type="protein sequence ID" value="CUM88075.1"/>
    <property type="molecule type" value="Genomic_DNA"/>
</dbReference>
<gene>
    <name evidence="1" type="ORF">ERS852582_00944</name>
</gene>
<reference evidence="1 2" key="1">
    <citation type="submission" date="2015-09" db="EMBL/GenBank/DDBJ databases">
        <authorList>
            <consortium name="Pathogen Informatics"/>
        </authorList>
    </citation>
    <scope>NUCLEOTIDE SEQUENCE [LARGE SCALE GENOMIC DNA]</scope>
    <source>
        <strain evidence="1 2">2789STDY5834970</strain>
    </source>
</reference>
<accession>A0A173SE51</accession>